<accession>A0A9E6ZSY0</accession>
<sequence>MIEKATNQNLLQLTNVLQQLTNQQFTAPLDVLNGSTIGMHVRHILEFYICLMNSVTTLSVNYDDRKRDITLETNTKNCIEAVTKILEFVNAVKKDLPIKLSANYSIHNESDKVTLNSSLFRELLYNVEHTVHHLAIIKIGLKALDNNIKVDESFGVASSTIRNKKICAQ</sequence>
<dbReference type="InterPro" id="IPR034660">
    <property type="entry name" value="DinB/YfiT-like"/>
</dbReference>
<gene>
    <name evidence="1" type="ORF">MQE35_02920</name>
</gene>
<protein>
    <submittedName>
        <fullName evidence="1">DinB family protein</fullName>
    </submittedName>
</protein>
<name>A0A9E6ZSY0_9FLAO</name>
<keyword evidence="2" id="KW-1185">Reference proteome</keyword>
<dbReference type="EMBL" id="CP094358">
    <property type="protein sequence ID" value="UOB18258.1"/>
    <property type="molecule type" value="Genomic_DNA"/>
</dbReference>
<dbReference type="RefSeq" id="WP_255844343.1">
    <property type="nucleotide sequence ID" value="NZ_CP094358.1"/>
</dbReference>
<organism evidence="1 2">
    <name type="scientific">Abyssalbus ytuae</name>
    <dbReference type="NCBI Taxonomy" id="2926907"/>
    <lineage>
        <taxon>Bacteria</taxon>
        <taxon>Pseudomonadati</taxon>
        <taxon>Bacteroidota</taxon>
        <taxon>Flavobacteriia</taxon>
        <taxon>Flavobacteriales</taxon>
        <taxon>Flavobacteriaceae</taxon>
        <taxon>Abyssalbus</taxon>
    </lineage>
</organism>
<dbReference type="PANTHER" id="PTHR39473:SF1">
    <property type="entry name" value="DINB-LIKE DOMAIN-CONTAINING PROTEIN"/>
    <property type="match status" value="1"/>
</dbReference>
<evidence type="ECO:0000313" key="2">
    <source>
        <dbReference type="Proteomes" id="UP000831290"/>
    </source>
</evidence>
<proteinExistence type="predicted"/>
<dbReference type="SUPFAM" id="SSF109854">
    <property type="entry name" value="DinB/YfiT-like putative metalloenzymes"/>
    <property type="match status" value="1"/>
</dbReference>
<dbReference type="AlphaFoldDB" id="A0A9E6ZSY0"/>
<dbReference type="Proteomes" id="UP000831290">
    <property type="component" value="Chromosome"/>
</dbReference>
<evidence type="ECO:0000313" key="1">
    <source>
        <dbReference type="EMBL" id="UOB18258.1"/>
    </source>
</evidence>
<reference evidence="1" key="1">
    <citation type="submission" date="2022-03" db="EMBL/GenBank/DDBJ databases">
        <title>Description of Abyssus ytuae gen. nov., sp. nov., a novel member of the family Flavobacteriaceae isolated from the sediment of Mariana Trench.</title>
        <authorList>
            <person name="Zhang J."/>
            <person name="Xu X."/>
        </authorList>
    </citation>
    <scope>NUCLEOTIDE SEQUENCE</scope>
    <source>
        <strain evidence="1">MT3330</strain>
    </source>
</reference>
<dbReference type="KEGG" id="fbm:MQE35_02920"/>
<dbReference type="Gene3D" id="1.20.120.450">
    <property type="entry name" value="dinb family like domain"/>
    <property type="match status" value="1"/>
</dbReference>
<dbReference type="PANTHER" id="PTHR39473">
    <property type="match status" value="1"/>
</dbReference>